<gene>
    <name evidence="2" type="ORF">EKO27_g11415</name>
</gene>
<dbReference type="Proteomes" id="UP000286045">
    <property type="component" value="Unassembled WGS sequence"/>
</dbReference>
<proteinExistence type="predicted"/>
<organism evidence="2 3">
    <name type="scientific">Xylaria grammica</name>
    <dbReference type="NCBI Taxonomy" id="363999"/>
    <lineage>
        <taxon>Eukaryota</taxon>
        <taxon>Fungi</taxon>
        <taxon>Dikarya</taxon>
        <taxon>Ascomycota</taxon>
        <taxon>Pezizomycotina</taxon>
        <taxon>Sordariomycetes</taxon>
        <taxon>Xylariomycetidae</taxon>
        <taxon>Xylariales</taxon>
        <taxon>Xylariaceae</taxon>
        <taxon>Xylaria</taxon>
    </lineage>
</organism>
<sequence>MIAGKLSTTLSTMRPSHIEGHKPNSYETHKTYGNLHIYTAKKLEFAMDLDNNEQEVPAKRRGRPRKGVICGRGRPAKGDGPSYYQARGLRAPKTKAAPQPATTMVTRSRGGKLDRKGYRLRQRWAHRRGDGEGDGNDEEDDEEGGSDEPMPNIDQFPNNEGGDEEDDEEDDGDEAMCDVDQPLDDPFGDELVLDDDPFGDELMRDAEPPVDDELSSDGDESAVKIKSEPGPRSWPPLQPGRHGDGGAIAISSDSDSYSDSDDEVSADGEDLGSLADSTTRPRSIQATGSTPAASSRRQDAARPMPRAEDAFMVRQRDIRQLFPIPHSYLVGLRGSYWDADVEEAFRELWARDDHGDRLAQGRRATSDEVQLWKIMLAHFYRIPPHLFTYGLKLGEDCYEAPESLMLTSKASRALQRICVHPVWNGELDPLRYTLQMAALASAREHSEPFGPLPNSMASIVEDSMLARLTGTARDRAAGEIQYNMWTRGKAGYIDRSVGTLIGMLDGRIRPNRHAGQAEKSLFILTTGVMEDLLGVLDQFERHKFSLTADEQVAEFRRFWAGELELCELRDAEIREAMRRLAHEDDFLYDVPHIGTSHCDRAPLYEHHVAMDKRAVLVLRGEVTDPKRTLLDELDRLDGGRESALDKFTARLAGAPPRRRRPPTAETRGRRPRRRDRSGSAPSERAQEESSWKTTTNPASRARPREA</sequence>
<feature type="compositionally biased region" description="Acidic residues" evidence="1">
    <location>
        <begin position="161"/>
        <end position="199"/>
    </location>
</feature>
<feature type="region of interest" description="Disordered" evidence="1">
    <location>
        <begin position="650"/>
        <end position="706"/>
    </location>
</feature>
<evidence type="ECO:0000256" key="1">
    <source>
        <dbReference type="SAM" id="MobiDB-lite"/>
    </source>
</evidence>
<keyword evidence="3" id="KW-1185">Reference proteome</keyword>
<feature type="compositionally biased region" description="Acidic residues" evidence="1">
    <location>
        <begin position="208"/>
        <end position="220"/>
    </location>
</feature>
<reference evidence="2 3" key="1">
    <citation type="submission" date="2018-12" db="EMBL/GenBank/DDBJ databases">
        <title>Draft genome sequence of Xylaria grammica IHI A82.</title>
        <authorList>
            <person name="Buettner E."/>
            <person name="Kellner H."/>
        </authorList>
    </citation>
    <scope>NUCLEOTIDE SEQUENCE [LARGE SCALE GENOMIC DNA]</scope>
    <source>
        <strain evidence="2 3">IHI A82</strain>
    </source>
</reference>
<feature type="compositionally biased region" description="Acidic residues" evidence="1">
    <location>
        <begin position="132"/>
        <end position="146"/>
    </location>
</feature>
<feature type="compositionally biased region" description="Polar residues" evidence="1">
    <location>
        <begin position="275"/>
        <end position="295"/>
    </location>
</feature>
<feature type="region of interest" description="Disordered" evidence="1">
    <location>
        <begin position="53"/>
        <end position="305"/>
    </location>
</feature>
<name>A0A439CNF4_9PEZI</name>
<protein>
    <submittedName>
        <fullName evidence="2">Uncharacterized protein</fullName>
    </submittedName>
</protein>
<evidence type="ECO:0000313" key="2">
    <source>
        <dbReference type="EMBL" id="RWA03691.1"/>
    </source>
</evidence>
<feature type="compositionally biased region" description="Low complexity" evidence="1">
    <location>
        <begin position="94"/>
        <end position="103"/>
    </location>
</feature>
<dbReference type="EMBL" id="RYZI01000722">
    <property type="protein sequence ID" value="RWA03691.1"/>
    <property type="molecule type" value="Genomic_DNA"/>
</dbReference>
<evidence type="ECO:0000313" key="3">
    <source>
        <dbReference type="Proteomes" id="UP000286045"/>
    </source>
</evidence>
<feature type="compositionally biased region" description="Basic and acidic residues" evidence="1">
    <location>
        <begin position="16"/>
        <end position="27"/>
    </location>
</feature>
<feature type="compositionally biased region" description="Polar residues" evidence="1">
    <location>
        <begin position="1"/>
        <end position="14"/>
    </location>
</feature>
<feature type="compositionally biased region" description="Basic and acidic residues" evidence="1">
    <location>
        <begin position="296"/>
        <end position="305"/>
    </location>
</feature>
<feature type="region of interest" description="Disordered" evidence="1">
    <location>
        <begin position="1"/>
        <end position="27"/>
    </location>
</feature>
<accession>A0A439CNF4</accession>
<comment type="caution">
    <text evidence="2">The sequence shown here is derived from an EMBL/GenBank/DDBJ whole genome shotgun (WGS) entry which is preliminary data.</text>
</comment>
<dbReference type="AlphaFoldDB" id="A0A439CNF4"/>
<feature type="compositionally biased region" description="Acidic residues" evidence="1">
    <location>
        <begin position="256"/>
        <end position="270"/>
    </location>
</feature>